<reference evidence="1 2" key="1">
    <citation type="submission" date="2020-01" db="EMBL/GenBank/DDBJ databases">
        <title>Draft genome sequence of Cand. Neptunochlamydia vexilliferae K9.</title>
        <authorList>
            <person name="Schulz F."/>
            <person name="Koestlbacher S."/>
            <person name="Wascher F."/>
            <person name="Pizzetti I."/>
            <person name="Horn M."/>
        </authorList>
    </citation>
    <scope>NUCLEOTIDE SEQUENCE [LARGE SCALE GENOMIC DNA]</scope>
    <source>
        <strain evidence="1 2">K9</strain>
    </source>
</reference>
<dbReference type="Proteomes" id="UP001194714">
    <property type="component" value="Unassembled WGS sequence"/>
</dbReference>
<dbReference type="EMBL" id="JAAEJV010000013">
    <property type="protein sequence ID" value="MBF5059178.1"/>
    <property type="molecule type" value="Genomic_DNA"/>
</dbReference>
<evidence type="ECO:0000313" key="2">
    <source>
        <dbReference type="Proteomes" id="UP001194714"/>
    </source>
</evidence>
<name>A0ABS0AYH0_9BACT</name>
<protein>
    <recommendedName>
        <fullName evidence="3">Helix-turn-helix type 11 domain-containing protein</fullName>
    </recommendedName>
</protein>
<dbReference type="SUPFAM" id="SSF46785">
    <property type="entry name" value="Winged helix' DNA-binding domain"/>
    <property type="match status" value="1"/>
</dbReference>
<keyword evidence="2" id="KW-1185">Reference proteome</keyword>
<gene>
    <name evidence="1" type="ORF">NEPTK9_000686</name>
</gene>
<proteinExistence type="predicted"/>
<accession>A0ABS0AYH0</accession>
<evidence type="ECO:0008006" key="3">
    <source>
        <dbReference type="Google" id="ProtNLM"/>
    </source>
</evidence>
<dbReference type="RefSeq" id="WP_194847480.1">
    <property type="nucleotide sequence ID" value="NZ_JAAEJV010000013.1"/>
</dbReference>
<comment type="caution">
    <text evidence="1">The sequence shown here is derived from an EMBL/GenBank/DDBJ whole genome shotgun (WGS) entry which is preliminary data.</text>
</comment>
<evidence type="ECO:0000313" key="1">
    <source>
        <dbReference type="EMBL" id="MBF5059178.1"/>
    </source>
</evidence>
<dbReference type="InterPro" id="IPR036390">
    <property type="entry name" value="WH_DNA-bd_sf"/>
</dbReference>
<organism evidence="1 2">
    <name type="scientific">Candidatus Neptunichlamydia vexilliferae</name>
    <dbReference type="NCBI Taxonomy" id="1651774"/>
    <lineage>
        <taxon>Bacteria</taxon>
        <taxon>Pseudomonadati</taxon>
        <taxon>Chlamydiota</taxon>
        <taxon>Chlamydiia</taxon>
        <taxon>Parachlamydiales</taxon>
        <taxon>Simkaniaceae</taxon>
        <taxon>Candidatus Neptunichlamydia</taxon>
    </lineage>
</organism>
<sequence>MLLKEVIKNLELYLSQALGVQTKASPWKGKGDLPLFLLNSYDFYEILLFDRPCLLIIPKQETTVSPATLKKHRDQVQTKWVGCCIYVQEAISPYNRQRLIRHRISFIAPGNQMYLPGLGIDLREYFQQPKPKKDLFSPATQAVVIYGLCHNPCEGYTTTELIKELGYSRMTLNRAFSELEKAGVGLIDRKGKERRWSFREEKRELWTQTEPLLRSPVKQRVWVKGKKPKIKAGLTALAECSMLNPPTVPIYAMSMADWLHWKESGVKVLPISEEATAELEIWHYNPTSITHNSVIDPFSLYLSLREIKDERIEAALESVIKLSLKK</sequence>